<comment type="caution">
    <text evidence="1">The sequence shown here is derived from an EMBL/GenBank/DDBJ whole genome shotgun (WGS) entry which is preliminary data.</text>
</comment>
<reference evidence="1 2" key="1">
    <citation type="submission" date="2019-04" db="EMBL/GenBank/DDBJ databases">
        <title>Trinickia sp. 7GSK02, isolated from subtropical forest soil.</title>
        <authorList>
            <person name="Gao Z.-H."/>
            <person name="Qiu L.-H."/>
        </authorList>
    </citation>
    <scope>NUCLEOTIDE SEQUENCE [LARGE SCALE GENOMIC DNA]</scope>
    <source>
        <strain evidence="1 2">7GSK02</strain>
    </source>
</reference>
<dbReference type="AlphaFoldDB" id="A0A4U1HZI2"/>
<evidence type="ECO:0000313" key="2">
    <source>
        <dbReference type="Proteomes" id="UP000305539"/>
    </source>
</evidence>
<name>A0A4U1HZI2_9BURK</name>
<gene>
    <name evidence="1" type="ORF">FAZ69_21120</name>
</gene>
<dbReference type="RefSeq" id="WP_136897030.1">
    <property type="nucleotide sequence ID" value="NZ_SWJE01000011.1"/>
</dbReference>
<keyword evidence="2" id="KW-1185">Reference proteome</keyword>
<dbReference type="Proteomes" id="UP000305539">
    <property type="component" value="Unassembled WGS sequence"/>
</dbReference>
<evidence type="ECO:0000313" key="1">
    <source>
        <dbReference type="EMBL" id="TKC86347.1"/>
    </source>
</evidence>
<accession>A0A4U1HZI2</accession>
<proteinExistence type="predicted"/>
<dbReference type="EMBL" id="SWJE01000011">
    <property type="protein sequence ID" value="TKC86347.1"/>
    <property type="molecule type" value="Genomic_DNA"/>
</dbReference>
<organism evidence="1 2">
    <name type="scientific">Trinickia terrae</name>
    <dbReference type="NCBI Taxonomy" id="2571161"/>
    <lineage>
        <taxon>Bacteria</taxon>
        <taxon>Pseudomonadati</taxon>
        <taxon>Pseudomonadota</taxon>
        <taxon>Betaproteobacteria</taxon>
        <taxon>Burkholderiales</taxon>
        <taxon>Burkholderiaceae</taxon>
        <taxon>Trinickia</taxon>
    </lineage>
</organism>
<sequence>MNQVSVTWSDGSDQRVWSGSLKGVVHGNQLRVRFCSDGAFGNEEFVCPNYEPESDLFALRGGKLVWYKKQDSGFERYMTLKRVAARRERKKPGE</sequence>
<protein>
    <submittedName>
        <fullName evidence="1">Uncharacterized protein</fullName>
    </submittedName>
</protein>